<evidence type="ECO:0000256" key="12">
    <source>
        <dbReference type="SAM" id="MobiDB-lite"/>
    </source>
</evidence>
<keyword evidence="8" id="KW-0496">Mitochondrion</keyword>
<evidence type="ECO:0000256" key="9">
    <source>
        <dbReference type="ARBA" id="ARBA00023157"/>
    </source>
</evidence>
<dbReference type="GO" id="GO:0045041">
    <property type="term" value="P:protein import into mitochondrial intermembrane space"/>
    <property type="evidence" value="ECO:0007669"/>
    <property type="project" value="InterPro"/>
</dbReference>
<dbReference type="Pfam" id="PF06747">
    <property type="entry name" value="CHCH"/>
    <property type="match status" value="1"/>
</dbReference>
<evidence type="ECO:0000256" key="8">
    <source>
        <dbReference type="ARBA" id="ARBA00023128"/>
    </source>
</evidence>
<keyword evidence="15" id="KW-1185">Reference proteome</keyword>
<gene>
    <name evidence="14" type="ORF">EW145_g8255</name>
</gene>
<dbReference type="OrthoDB" id="7481291at2759"/>
<dbReference type="InterPro" id="IPR039289">
    <property type="entry name" value="CHCHD4"/>
</dbReference>
<dbReference type="InterPro" id="IPR010625">
    <property type="entry name" value="CHCH"/>
</dbReference>
<evidence type="ECO:0000256" key="4">
    <source>
        <dbReference type="ARBA" id="ARBA00022448"/>
    </source>
</evidence>
<keyword evidence="7" id="KW-0811">Translocation</keyword>
<keyword evidence="4" id="KW-0813">Transport</keyword>
<feature type="domain" description="CHCH" evidence="13">
    <location>
        <begin position="173"/>
        <end position="209"/>
    </location>
</feature>
<keyword evidence="6" id="KW-0560">Oxidoreductase</keyword>
<evidence type="ECO:0000256" key="10">
    <source>
        <dbReference type="ARBA" id="ARBA00023284"/>
    </source>
</evidence>
<dbReference type="Gene3D" id="1.10.287.2900">
    <property type="match status" value="1"/>
</dbReference>
<dbReference type="GO" id="GO:0005758">
    <property type="term" value="C:mitochondrial intermembrane space"/>
    <property type="evidence" value="ECO:0007669"/>
    <property type="project" value="TreeGrafter"/>
</dbReference>
<sequence>MLPSLRCTLRRTARVHAPVSRQASLCTPVRKFSGSSSSSGSKTVSGAGRWSVTATTSALALAVLASGLLALRDGVRLDAPDDSKVKAETAAASASASTASVAVYPEPVSIALPASDAEDVPEANENEALTTDASADATADTDGDHGGGAAYNPETGEINWDCPCLGGMAHGPCGEDFRAAFSCFVNSEGEPKGIECVERFQAMQDCFRRHPEVYGEEIMSDDDEEGDQGEVETPTTASAEPEAAVESS</sequence>
<accession>A0A4S4KCB4</accession>
<dbReference type="PANTHER" id="PTHR21622">
    <property type="entry name" value="COILED-COIL-HELIX-COILED-COIL-HELIX DOMAIN CONTAINING 4"/>
    <property type="match status" value="1"/>
</dbReference>
<feature type="region of interest" description="Disordered" evidence="12">
    <location>
        <begin position="117"/>
        <end position="151"/>
    </location>
</feature>
<keyword evidence="5" id="KW-0653">Protein transport</keyword>
<feature type="region of interest" description="Disordered" evidence="12">
    <location>
        <begin position="216"/>
        <end position="248"/>
    </location>
</feature>
<evidence type="ECO:0000256" key="1">
    <source>
        <dbReference type="ARBA" id="ARBA00001973"/>
    </source>
</evidence>
<proteinExistence type="predicted"/>
<comment type="subcellular location">
    <subcellularLocation>
        <location evidence="2">Mitochondrion inner membrane</location>
        <topology evidence="2">Single-pass type II membrane protein</topology>
        <orientation evidence="2">Intermembrane side</orientation>
    </subcellularLocation>
</comment>
<feature type="compositionally biased region" description="Low complexity" evidence="12">
    <location>
        <begin position="128"/>
        <end position="140"/>
    </location>
</feature>
<dbReference type="GO" id="GO:0005743">
    <property type="term" value="C:mitochondrial inner membrane"/>
    <property type="evidence" value="ECO:0007669"/>
    <property type="project" value="UniProtKB-SubCell"/>
</dbReference>
<name>A0A4S4KCB4_9AGAM</name>
<keyword evidence="9" id="KW-1015">Disulfide bond</keyword>
<evidence type="ECO:0000256" key="3">
    <source>
        <dbReference type="ARBA" id="ARBA00013714"/>
    </source>
</evidence>
<evidence type="ECO:0000256" key="5">
    <source>
        <dbReference type="ARBA" id="ARBA00022927"/>
    </source>
</evidence>
<dbReference type="AlphaFoldDB" id="A0A4S4KCB4"/>
<organism evidence="14 15">
    <name type="scientific">Phellinidium pouzarii</name>
    <dbReference type="NCBI Taxonomy" id="167371"/>
    <lineage>
        <taxon>Eukaryota</taxon>
        <taxon>Fungi</taxon>
        <taxon>Dikarya</taxon>
        <taxon>Basidiomycota</taxon>
        <taxon>Agaricomycotina</taxon>
        <taxon>Agaricomycetes</taxon>
        <taxon>Hymenochaetales</taxon>
        <taxon>Hymenochaetaceae</taxon>
        <taxon>Phellinidium</taxon>
    </lineage>
</organism>
<dbReference type="GO" id="GO:0015035">
    <property type="term" value="F:protein-disulfide reductase activity"/>
    <property type="evidence" value="ECO:0007669"/>
    <property type="project" value="InterPro"/>
</dbReference>
<dbReference type="PROSITE" id="PS51808">
    <property type="entry name" value="CHCH"/>
    <property type="match status" value="1"/>
</dbReference>
<evidence type="ECO:0000259" key="13">
    <source>
        <dbReference type="Pfam" id="PF06747"/>
    </source>
</evidence>
<keyword evidence="10" id="KW-0676">Redox-active center</keyword>
<feature type="compositionally biased region" description="Acidic residues" evidence="12">
    <location>
        <begin position="216"/>
        <end position="230"/>
    </location>
</feature>
<comment type="caution">
    <text evidence="14">The sequence shown here is derived from an EMBL/GenBank/DDBJ whole genome shotgun (WGS) entry which is preliminary data.</text>
</comment>
<reference evidence="14 15" key="1">
    <citation type="submission" date="2019-02" db="EMBL/GenBank/DDBJ databases">
        <title>Genome sequencing of the rare red list fungi Phellinidium pouzarii.</title>
        <authorList>
            <person name="Buettner E."/>
            <person name="Kellner H."/>
        </authorList>
    </citation>
    <scope>NUCLEOTIDE SEQUENCE [LARGE SCALE GENOMIC DNA]</scope>
    <source>
        <strain evidence="14 15">DSM 108285</strain>
    </source>
</reference>
<evidence type="ECO:0000313" key="14">
    <source>
        <dbReference type="EMBL" id="THG93929.1"/>
    </source>
</evidence>
<evidence type="ECO:0000256" key="6">
    <source>
        <dbReference type="ARBA" id="ARBA00023002"/>
    </source>
</evidence>
<feature type="compositionally biased region" description="Low complexity" evidence="12">
    <location>
        <begin position="231"/>
        <end position="248"/>
    </location>
</feature>
<dbReference type="PANTHER" id="PTHR21622:SF0">
    <property type="entry name" value="COILED-COIL-HELIX-COILED-COIL-HELIX DOMAIN CONTAINING 4"/>
    <property type="match status" value="1"/>
</dbReference>
<evidence type="ECO:0000313" key="15">
    <source>
        <dbReference type="Proteomes" id="UP000308199"/>
    </source>
</evidence>
<evidence type="ECO:0000256" key="11">
    <source>
        <dbReference type="ARBA" id="ARBA00033150"/>
    </source>
</evidence>
<dbReference type="Proteomes" id="UP000308199">
    <property type="component" value="Unassembled WGS sequence"/>
</dbReference>
<dbReference type="EMBL" id="SGPK01001193">
    <property type="protein sequence ID" value="THG93929.1"/>
    <property type="molecule type" value="Genomic_DNA"/>
</dbReference>
<comment type="cofactor">
    <cofactor evidence="1">
        <name>Cu(2+)</name>
        <dbReference type="ChEBI" id="CHEBI:29036"/>
    </cofactor>
</comment>
<protein>
    <recommendedName>
        <fullName evidence="3">Mitochondrial intermembrane space import and assembly protein 40</fullName>
    </recommendedName>
    <alternativeName>
        <fullName evidence="11">Mitochondrial import inner membrane translocase TIM40</fullName>
    </alternativeName>
</protein>
<evidence type="ECO:0000256" key="2">
    <source>
        <dbReference type="ARBA" id="ARBA00004164"/>
    </source>
</evidence>
<evidence type="ECO:0000256" key="7">
    <source>
        <dbReference type="ARBA" id="ARBA00023010"/>
    </source>
</evidence>